<dbReference type="InterPro" id="IPR036282">
    <property type="entry name" value="Glutathione-S-Trfase_C_sf"/>
</dbReference>
<dbReference type="AlphaFoldDB" id="A0A371YQI1"/>
<sequence length="256" mass="30087">MVDFINHTILIVKLFYISYTLFLQINQCLQNIVINAAMFMIFYSILINITNIIRRIRMQLYYSLTSPFARKVCVLIQELKIQDQFEMIKIDPWTNPDLRQINPLSKVPTLVLNHKEVLFDSALICEYLSTLKDKALIYPTERVEYFKSLRLQALADGAMAAVGRCYAELKKPEHLQSQDMLQRFQATQVATLIWLEQHLDNFTKNFGIGEISVACLLAYIDFRFPEQDWKIKYSQLAAWFEQVKARDSMQFTQYQV</sequence>
<dbReference type="InterPro" id="IPR004045">
    <property type="entry name" value="Glutathione_S-Trfase_N"/>
</dbReference>
<dbReference type="SUPFAM" id="SSF47616">
    <property type="entry name" value="GST C-terminal domain-like"/>
    <property type="match status" value="1"/>
</dbReference>
<dbReference type="Pfam" id="PF13410">
    <property type="entry name" value="GST_C_2"/>
    <property type="match status" value="1"/>
</dbReference>
<keyword evidence="3" id="KW-0808">Transferase</keyword>
<dbReference type="Proteomes" id="UP000240957">
    <property type="component" value="Unassembled WGS sequence"/>
</dbReference>
<evidence type="ECO:0000259" key="2">
    <source>
        <dbReference type="PROSITE" id="PS50404"/>
    </source>
</evidence>
<dbReference type="GO" id="GO:0016740">
    <property type="term" value="F:transferase activity"/>
    <property type="evidence" value="ECO:0007669"/>
    <property type="project" value="UniProtKB-KW"/>
</dbReference>
<dbReference type="PANTHER" id="PTHR44051:SF8">
    <property type="entry name" value="GLUTATHIONE S-TRANSFERASE GSTA"/>
    <property type="match status" value="1"/>
</dbReference>
<dbReference type="SUPFAM" id="SSF52833">
    <property type="entry name" value="Thioredoxin-like"/>
    <property type="match status" value="1"/>
</dbReference>
<dbReference type="PANTHER" id="PTHR44051">
    <property type="entry name" value="GLUTATHIONE S-TRANSFERASE-RELATED"/>
    <property type="match status" value="1"/>
</dbReference>
<feature type="transmembrane region" description="Helical" evidence="1">
    <location>
        <begin position="7"/>
        <end position="26"/>
    </location>
</feature>
<evidence type="ECO:0000313" key="4">
    <source>
        <dbReference type="Proteomes" id="UP000240957"/>
    </source>
</evidence>
<keyword evidence="1" id="KW-1133">Transmembrane helix</keyword>
<dbReference type="CDD" id="cd03205">
    <property type="entry name" value="GST_C_6"/>
    <property type="match status" value="1"/>
</dbReference>
<accession>A0A371YQI1</accession>
<dbReference type="Gene3D" id="3.40.30.10">
    <property type="entry name" value="Glutaredoxin"/>
    <property type="match status" value="1"/>
</dbReference>
<protein>
    <submittedName>
        <fullName evidence="3">Glutathione S-transferase</fullName>
    </submittedName>
</protein>
<dbReference type="OrthoDB" id="8634103at2"/>
<organism evidence="3 4">
    <name type="scientific">Acinetobacter sichuanensis</name>
    <dbReference type="NCBI Taxonomy" id="2136183"/>
    <lineage>
        <taxon>Bacteria</taxon>
        <taxon>Pseudomonadati</taxon>
        <taxon>Pseudomonadota</taxon>
        <taxon>Gammaproteobacteria</taxon>
        <taxon>Moraxellales</taxon>
        <taxon>Moraxellaceae</taxon>
        <taxon>Acinetobacter</taxon>
    </lineage>
</organism>
<reference evidence="3 4" key="1">
    <citation type="submission" date="2018-08" db="EMBL/GenBank/DDBJ databases">
        <title>The draft genome of Acinetobacter sichuanensis strain WCHAc060041.</title>
        <authorList>
            <person name="Qin J."/>
            <person name="Feng Y."/>
            <person name="Zong Z."/>
        </authorList>
    </citation>
    <scope>NUCLEOTIDE SEQUENCE [LARGE SCALE GENOMIC DNA]</scope>
    <source>
        <strain evidence="3 4">WCHAc060041</strain>
    </source>
</reference>
<evidence type="ECO:0000256" key="1">
    <source>
        <dbReference type="SAM" id="Phobius"/>
    </source>
</evidence>
<dbReference type="PROSITE" id="PS50404">
    <property type="entry name" value="GST_NTER"/>
    <property type="match status" value="1"/>
</dbReference>
<proteinExistence type="predicted"/>
<evidence type="ECO:0000313" key="3">
    <source>
        <dbReference type="EMBL" id="RFC83729.1"/>
    </source>
</evidence>
<dbReference type="Gene3D" id="1.20.1050.10">
    <property type="match status" value="1"/>
</dbReference>
<name>A0A371YQI1_9GAMM</name>
<comment type="caution">
    <text evidence="3">The sequence shown here is derived from an EMBL/GenBank/DDBJ whole genome shotgun (WGS) entry which is preliminary data.</text>
</comment>
<dbReference type="InterPro" id="IPR036249">
    <property type="entry name" value="Thioredoxin-like_sf"/>
</dbReference>
<feature type="domain" description="GST N-terminal" evidence="2">
    <location>
        <begin position="56"/>
        <end position="136"/>
    </location>
</feature>
<keyword evidence="1" id="KW-0472">Membrane</keyword>
<gene>
    <name evidence="3" type="ORF">C9E89_009705</name>
</gene>
<dbReference type="Pfam" id="PF13409">
    <property type="entry name" value="GST_N_2"/>
    <property type="match status" value="1"/>
</dbReference>
<feature type="transmembrane region" description="Helical" evidence="1">
    <location>
        <begin position="32"/>
        <end position="53"/>
    </location>
</feature>
<dbReference type="EMBL" id="PYIX02000013">
    <property type="protein sequence ID" value="RFC83729.1"/>
    <property type="molecule type" value="Genomic_DNA"/>
</dbReference>
<keyword evidence="1" id="KW-0812">Transmembrane</keyword>